<dbReference type="AlphaFoldDB" id="A0A2T0MT90"/>
<evidence type="ECO:0000313" key="1">
    <source>
        <dbReference type="EMBL" id="PRX61821.1"/>
    </source>
</evidence>
<dbReference type="RefSeq" id="WP_106245707.1">
    <property type="nucleotide sequence ID" value="NZ_JBFAIL010000007.1"/>
</dbReference>
<proteinExistence type="predicted"/>
<dbReference type="OrthoDB" id="3527637at2"/>
<dbReference type="Proteomes" id="UP000238312">
    <property type="component" value="Unassembled WGS sequence"/>
</dbReference>
<dbReference type="EMBL" id="PVNG01000014">
    <property type="protein sequence ID" value="PRX61821.1"/>
    <property type="molecule type" value="Genomic_DNA"/>
</dbReference>
<name>A0A2T0MT90_9ACTN</name>
<reference evidence="1 2" key="1">
    <citation type="submission" date="2018-03" db="EMBL/GenBank/DDBJ databases">
        <title>Genomic Encyclopedia of Type Strains, Phase III (KMG-III): the genomes of soil and plant-associated and newly described type strains.</title>
        <authorList>
            <person name="Whitman W."/>
        </authorList>
    </citation>
    <scope>NUCLEOTIDE SEQUENCE [LARGE SCALE GENOMIC DNA]</scope>
    <source>
        <strain evidence="1 2">CGMCC 4.7104</strain>
    </source>
</reference>
<sequence>MGLFPETNQWELLTAAGLRGDFQAAWIEGDDVDAIAAEAGCDPGDTLDCGLTTALRWHGLGSRATLAWMGPHAPGWTFALVFGDADPRLGLTERRVFDLWYAREIDEFSGPGALYEEEGLDDLDLNDDVGDEDDLEPHLVAVGRLTGRFVDAAWLAERRTLRRVTAS</sequence>
<evidence type="ECO:0000313" key="2">
    <source>
        <dbReference type="Proteomes" id="UP000238312"/>
    </source>
</evidence>
<organism evidence="1 2">
    <name type="scientific">Nonomuraea fuscirosea</name>
    <dbReference type="NCBI Taxonomy" id="1291556"/>
    <lineage>
        <taxon>Bacteria</taxon>
        <taxon>Bacillati</taxon>
        <taxon>Actinomycetota</taxon>
        <taxon>Actinomycetes</taxon>
        <taxon>Streptosporangiales</taxon>
        <taxon>Streptosporangiaceae</taxon>
        <taxon>Nonomuraea</taxon>
    </lineage>
</organism>
<accession>A0A2T0MT90</accession>
<protein>
    <submittedName>
        <fullName evidence="1">Uncharacterized protein</fullName>
    </submittedName>
</protein>
<gene>
    <name evidence="1" type="ORF">B0I32_114190</name>
</gene>
<comment type="caution">
    <text evidence="1">The sequence shown here is derived from an EMBL/GenBank/DDBJ whole genome shotgun (WGS) entry which is preliminary data.</text>
</comment>
<keyword evidence="2" id="KW-1185">Reference proteome</keyword>